<keyword evidence="2" id="KW-1185">Reference proteome</keyword>
<reference evidence="1" key="1">
    <citation type="submission" date="2021-12" db="EMBL/GenBank/DDBJ databases">
        <authorList>
            <person name="Zaccaron A."/>
            <person name="Stergiopoulos I."/>
        </authorList>
    </citation>
    <scope>NUCLEOTIDE SEQUENCE</scope>
    <source>
        <strain evidence="1">Race5_Kim</strain>
    </source>
</reference>
<evidence type="ECO:0000313" key="1">
    <source>
        <dbReference type="EMBL" id="UJO13520.1"/>
    </source>
</evidence>
<organism evidence="1 2">
    <name type="scientific">Passalora fulva</name>
    <name type="common">Tomato leaf mold</name>
    <name type="synonym">Cladosporium fulvum</name>
    <dbReference type="NCBI Taxonomy" id="5499"/>
    <lineage>
        <taxon>Eukaryota</taxon>
        <taxon>Fungi</taxon>
        <taxon>Dikarya</taxon>
        <taxon>Ascomycota</taxon>
        <taxon>Pezizomycotina</taxon>
        <taxon>Dothideomycetes</taxon>
        <taxon>Dothideomycetidae</taxon>
        <taxon>Mycosphaerellales</taxon>
        <taxon>Mycosphaerellaceae</taxon>
        <taxon>Fulvia</taxon>
    </lineage>
</organism>
<gene>
    <name evidence="1" type="ORF">CLAFUR5_03269</name>
</gene>
<reference evidence="1" key="2">
    <citation type="journal article" date="2022" name="Microb. Genom.">
        <title>A chromosome-scale genome assembly of the tomato pathogen Cladosporium fulvum reveals a compartmentalized genome architecture and the presence of a dispensable chromosome.</title>
        <authorList>
            <person name="Zaccaron A.Z."/>
            <person name="Chen L.H."/>
            <person name="Samaras A."/>
            <person name="Stergiopoulos I."/>
        </authorList>
    </citation>
    <scope>NUCLEOTIDE SEQUENCE</scope>
    <source>
        <strain evidence="1">Race5_Kim</strain>
    </source>
</reference>
<name>A0A9Q8L9R0_PASFU</name>
<dbReference type="AlphaFoldDB" id="A0A9Q8L9R0"/>
<dbReference type="KEGG" id="ffu:CLAFUR5_03269"/>
<sequence>MSSGLTPAQASKPLRLIDLPDELWSKIGKMIIDDGPMVSSLPLAANTPAITRTCNALRQELLPYYYRSKVDLDVRPGEAFQIAGKWLNAIGAESRRMIRGLELRTRDACPTKIKFERSADFWWELELVLKFKEVSYRNRSPQLTVWDIEMV</sequence>
<evidence type="ECO:0008006" key="3">
    <source>
        <dbReference type="Google" id="ProtNLM"/>
    </source>
</evidence>
<dbReference type="OrthoDB" id="3646601at2759"/>
<proteinExistence type="predicted"/>
<evidence type="ECO:0000313" key="2">
    <source>
        <dbReference type="Proteomes" id="UP000756132"/>
    </source>
</evidence>
<protein>
    <recommendedName>
        <fullName evidence="3">F-box domain-containing protein</fullName>
    </recommendedName>
</protein>
<dbReference type="RefSeq" id="XP_047757886.1">
    <property type="nucleotide sequence ID" value="XM_047902417.1"/>
</dbReference>
<dbReference type="EMBL" id="CP090164">
    <property type="protein sequence ID" value="UJO13520.1"/>
    <property type="molecule type" value="Genomic_DNA"/>
</dbReference>
<dbReference type="GeneID" id="71983147"/>
<accession>A0A9Q8L9R0</accession>
<dbReference type="Proteomes" id="UP000756132">
    <property type="component" value="Chromosome 2"/>
</dbReference>